<organism evidence="2 3">
    <name type="scientific">Setaria digitata</name>
    <dbReference type="NCBI Taxonomy" id="48799"/>
    <lineage>
        <taxon>Eukaryota</taxon>
        <taxon>Metazoa</taxon>
        <taxon>Ecdysozoa</taxon>
        <taxon>Nematoda</taxon>
        <taxon>Chromadorea</taxon>
        <taxon>Rhabditida</taxon>
        <taxon>Spirurina</taxon>
        <taxon>Spiruromorpha</taxon>
        <taxon>Filarioidea</taxon>
        <taxon>Setariidae</taxon>
        <taxon>Setaria</taxon>
    </lineage>
</organism>
<keyword evidence="1" id="KW-1133">Transmembrane helix</keyword>
<feature type="transmembrane region" description="Helical" evidence="1">
    <location>
        <begin position="63"/>
        <end position="80"/>
    </location>
</feature>
<evidence type="ECO:0000256" key="1">
    <source>
        <dbReference type="SAM" id="Phobius"/>
    </source>
</evidence>
<dbReference type="PANTHER" id="PTHR11161:SF14">
    <property type="entry name" value="NOSE RESISTANT-TO-FLUOXETINE PROTEIN N-TERMINAL DOMAIN-CONTAINING PROTEIN"/>
    <property type="match status" value="1"/>
</dbReference>
<feature type="transmembrane region" description="Helical" evidence="1">
    <location>
        <begin position="92"/>
        <end position="112"/>
    </location>
</feature>
<dbReference type="Proteomes" id="UP000887581">
    <property type="component" value="Unplaced"/>
</dbReference>
<keyword evidence="1" id="KW-0812">Transmembrane</keyword>
<reference evidence="3" key="1">
    <citation type="submission" date="2022-11" db="UniProtKB">
        <authorList>
            <consortium name="WormBaseParasite"/>
        </authorList>
    </citation>
    <scope>IDENTIFICATION</scope>
</reference>
<protein>
    <submittedName>
        <fullName evidence="3">Uncharacterized protein</fullName>
    </submittedName>
</protein>
<name>A0A915Q3R6_9BILA</name>
<dbReference type="InterPro" id="IPR052728">
    <property type="entry name" value="O2_lipid_transport_reg"/>
</dbReference>
<proteinExistence type="predicted"/>
<evidence type="ECO:0000313" key="2">
    <source>
        <dbReference type="Proteomes" id="UP000887581"/>
    </source>
</evidence>
<feature type="transmembrane region" description="Helical" evidence="1">
    <location>
        <begin position="12"/>
        <end position="29"/>
    </location>
</feature>
<accession>A0A915Q3R6</accession>
<dbReference type="WBParaSite" id="sdigi.contig691.g9509.t1">
    <property type="protein sequence ID" value="sdigi.contig691.g9509.t1"/>
    <property type="gene ID" value="sdigi.contig691.g9509"/>
</dbReference>
<feature type="transmembrane region" description="Helical" evidence="1">
    <location>
        <begin position="160"/>
        <end position="180"/>
    </location>
</feature>
<keyword evidence="2" id="KW-1185">Reference proteome</keyword>
<keyword evidence="1" id="KW-0472">Membrane</keyword>
<evidence type="ECO:0000313" key="3">
    <source>
        <dbReference type="WBParaSite" id="sdigi.contig691.g9509.t1"/>
    </source>
</evidence>
<dbReference type="PANTHER" id="PTHR11161">
    <property type="entry name" value="O-ACYLTRANSFERASE"/>
    <property type="match status" value="1"/>
</dbReference>
<sequence>MLYLSKHYRTAILAITVSSLIASTIYIFYEVLNLKLSPTLLLTDDPIPVEIFRTYADLLYTKPWARSPAFLIGFLFSFLFPGKPLMNYDLLWFSRFVLLLFGVTVVFALYPYSIDSFSQFLEWRVFSPFAKNTFTVFLISEPVSLYLFSSLHRPLHATIWSLLNIAIGTIILSNFVAFLLDVLISMPIQNIIFELVKDEKCAALIGVDDVNEALIDDNEIENLK</sequence>
<dbReference type="AlphaFoldDB" id="A0A915Q3R6"/>